<sequence>MPSYSLSLGEEEEEVEDLAVKLASGDSESHPEPTDQVLQEKKMALLSLLCSTLVSEVNMKDAFDPTLAAIFENCRELASLEPEFILKASLYARQQLNVRNVANKILAIAAFLPACRPHLRRYFCAIVQLPSDWIQVAELYQSLAEGDENKLVPLPACLRAAMTDKFAQFDEYQLAKYNPRKHRAKRHPRRPPRSPRMEPPFSRRPFPRYIVFLRDEQKKHTLLPRLKCCSGAVLAHYNLHLPGSSDSPASASGVAGTTGVCHHAQLIFVFLVETGFHHVDQAGLELLTS</sequence>
<dbReference type="InterPro" id="IPR052652">
    <property type="entry name" value="Telomerase_Complex_Comp"/>
</dbReference>
<dbReference type="PRINTS" id="PR02045">
    <property type="entry name" value="F138DOMAIN"/>
</dbReference>
<evidence type="ECO:0000313" key="3">
    <source>
        <dbReference type="Ensembl" id="ENSCATP00000032313.1"/>
    </source>
</evidence>
<dbReference type="PROSITE" id="PS50988">
    <property type="entry name" value="TROVE"/>
    <property type="match status" value="1"/>
</dbReference>
<dbReference type="SUPFAM" id="SSF140864">
    <property type="entry name" value="TROVE domain-like"/>
    <property type="match status" value="1"/>
</dbReference>
<feature type="region of interest" description="Disordered" evidence="1">
    <location>
        <begin position="180"/>
        <end position="202"/>
    </location>
</feature>
<reference evidence="3" key="2">
    <citation type="submission" date="2025-09" db="UniProtKB">
        <authorList>
            <consortium name="Ensembl"/>
        </authorList>
    </citation>
    <scope>IDENTIFICATION</scope>
</reference>
<dbReference type="PANTHER" id="PTHR44791">
    <property type="entry name" value="TELOMERASE PROTEIN COMPONENT 1 TEP1"/>
    <property type="match status" value="1"/>
</dbReference>
<accession>A0A2K5N482</accession>
<evidence type="ECO:0000313" key="4">
    <source>
        <dbReference type="Proteomes" id="UP000233060"/>
    </source>
</evidence>
<name>A0A2K5N482_CERAT</name>
<evidence type="ECO:0000259" key="2">
    <source>
        <dbReference type="PROSITE" id="PS50988"/>
    </source>
</evidence>
<feature type="compositionally biased region" description="Basic residues" evidence="1">
    <location>
        <begin position="180"/>
        <end position="193"/>
    </location>
</feature>
<reference evidence="3" key="1">
    <citation type="submission" date="2025-08" db="UniProtKB">
        <authorList>
            <consortium name="Ensembl"/>
        </authorList>
    </citation>
    <scope>IDENTIFICATION</scope>
</reference>
<organism evidence="3 4">
    <name type="scientific">Cercocebus atys</name>
    <name type="common">Sooty mangabey</name>
    <name type="synonym">Cercocebus torquatus atys</name>
    <dbReference type="NCBI Taxonomy" id="9531"/>
    <lineage>
        <taxon>Eukaryota</taxon>
        <taxon>Metazoa</taxon>
        <taxon>Chordata</taxon>
        <taxon>Craniata</taxon>
        <taxon>Vertebrata</taxon>
        <taxon>Euteleostomi</taxon>
        <taxon>Mammalia</taxon>
        <taxon>Eutheria</taxon>
        <taxon>Euarchontoglires</taxon>
        <taxon>Primates</taxon>
        <taxon>Haplorrhini</taxon>
        <taxon>Catarrhini</taxon>
        <taxon>Cercopithecidae</taxon>
        <taxon>Cercopithecinae</taxon>
        <taxon>Cercocebus</taxon>
    </lineage>
</organism>
<dbReference type="GO" id="GO:0003720">
    <property type="term" value="F:telomerase activity"/>
    <property type="evidence" value="ECO:0007669"/>
    <property type="project" value="TreeGrafter"/>
</dbReference>
<dbReference type="AlphaFoldDB" id="A0A2K5N482"/>
<gene>
    <name evidence="3" type="primary">TEP1</name>
</gene>
<protein>
    <submittedName>
        <fullName evidence="3">Telomerase associated protein 1</fullName>
    </submittedName>
</protein>
<proteinExistence type="predicted"/>
<dbReference type="PANTHER" id="PTHR44791:SF1">
    <property type="entry name" value="TELOMERASE PROTEIN COMPONENT 1"/>
    <property type="match status" value="1"/>
</dbReference>
<dbReference type="Proteomes" id="UP000233060">
    <property type="component" value="Unassembled WGS sequence"/>
</dbReference>
<dbReference type="Bgee" id="ENSCATG00000039214">
    <property type="expression patterns" value="Expressed in colon and 12 other cell types or tissues"/>
</dbReference>
<dbReference type="Ensembl" id="ENSCATT00000056580.1">
    <property type="protein sequence ID" value="ENSCATP00000032313.1"/>
    <property type="gene ID" value="ENSCATG00000039214.1"/>
</dbReference>
<dbReference type="GeneTree" id="ENSGT00940000161338"/>
<dbReference type="GO" id="GO:0000722">
    <property type="term" value="P:telomere maintenance via recombination"/>
    <property type="evidence" value="ECO:0007669"/>
    <property type="project" value="TreeGrafter"/>
</dbReference>
<dbReference type="GO" id="GO:0070034">
    <property type="term" value="F:telomerase RNA binding"/>
    <property type="evidence" value="ECO:0007669"/>
    <property type="project" value="TreeGrafter"/>
</dbReference>
<dbReference type="InterPro" id="IPR037214">
    <property type="entry name" value="TROVE_dom_sf"/>
</dbReference>
<dbReference type="InterPro" id="IPR008858">
    <property type="entry name" value="TROVE_dom"/>
</dbReference>
<feature type="domain" description="TROVE" evidence="2">
    <location>
        <begin position="20"/>
        <end position="289"/>
    </location>
</feature>
<evidence type="ECO:0000256" key="1">
    <source>
        <dbReference type="SAM" id="MobiDB-lite"/>
    </source>
</evidence>
<dbReference type="GO" id="GO:0005697">
    <property type="term" value="C:telomerase holoenzyme complex"/>
    <property type="evidence" value="ECO:0007669"/>
    <property type="project" value="TreeGrafter"/>
</dbReference>
<keyword evidence="4" id="KW-1185">Reference proteome</keyword>
<dbReference type="Pfam" id="PF05731">
    <property type="entry name" value="TROVE"/>
    <property type="match status" value="1"/>
</dbReference>